<reference evidence="2 3" key="1">
    <citation type="submission" date="2023-07" db="EMBL/GenBank/DDBJ databases">
        <title>Sorghum-associated microbial communities from plants grown in Nebraska, USA.</title>
        <authorList>
            <person name="Schachtman D."/>
        </authorList>
    </citation>
    <scope>NUCLEOTIDE SEQUENCE [LARGE SCALE GENOMIC DNA]</scope>
    <source>
        <strain evidence="2 3">DS1001</strain>
    </source>
</reference>
<feature type="region of interest" description="Disordered" evidence="1">
    <location>
        <begin position="1"/>
        <end position="31"/>
    </location>
</feature>
<dbReference type="RefSeq" id="WP_307356938.1">
    <property type="nucleotide sequence ID" value="NZ_JAUSTB010000001.1"/>
</dbReference>
<evidence type="ECO:0000313" key="3">
    <source>
        <dbReference type="Proteomes" id="UP001239267"/>
    </source>
</evidence>
<accession>A0AAJ1STR8</accession>
<organism evidence="2 3">
    <name type="scientific">Pseudarthrobacter niigatensis</name>
    <dbReference type="NCBI Taxonomy" id="369935"/>
    <lineage>
        <taxon>Bacteria</taxon>
        <taxon>Bacillati</taxon>
        <taxon>Actinomycetota</taxon>
        <taxon>Actinomycetes</taxon>
        <taxon>Micrococcales</taxon>
        <taxon>Micrococcaceae</taxon>
        <taxon>Pseudarthrobacter</taxon>
    </lineage>
</organism>
<protein>
    <submittedName>
        <fullName evidence="2">Uncharacterized protein</fullName>
    </submittedName>
</protein>
<dbReference type="EMBL" id="JAUSTB010000001">
    <property type="protein sequence ID" value="MDQ0144696.1"/>
    <property type="molecule type" value="Genomic_DNA"/>
</dbReference>
<keyword evidence="3" id="KW-1185">Reference proteome</keyword>
<dbReference type="Proteomes" id="UP001239267">
    <property type="component" value="Unassembled WGS sequence"/>
</dbReference>
<dbReference type="AlphaFoldDB" id="A0AAJ1STR8"/>
<sequence length="94" mass="10670">MIKSGSPEDLERMMARMDAESSRPIDDPAPIRDFPKYGRPLVYVGGIYGKAVGWTHKYGLIEWLDSSGKYHMGWAHSSSIKRVEPDEWKGSSRL</sequence>
<comment type="caution">
    <text evidence="2">The sequence shown here is derived from an EMBL/GenBank/DDBJ whole genome shotgun (WGS) entry which is preliminary data.</text>
</comment>
<evidence type="ECO:0000313" key="2">
    <source>
        <dbReference type="EMBL" id="MDQ0144696.1"/>
    </source>
</evidence>
<evidence type="ECO:0000256" key="1">
    <source>
        <dbReference type="SAM" id="MobiDB-lite"/>
    </source>
</evidence>
<feature type="compositionally biased region" description="Basic and acidic residues" evidence="1">
    <location>
        <begin position="9"/>
        <end position="31"/>
    </location>
</feature>
<gene>
    <name evidence="2" type="ORF">J2T23_000570</name>
</gene>
<name>A0AAJ1STR8_9MICC</name>
<proteinExistence type="predicted"/>